<accession>A0A482V922</accession>
<evidence type="ECO:0000313" key="3">
    <source>
        <dbReference type="EMBL" id="RZB39727.1"/>
    </source>
</evidence>
<dbReference type="GO" id="GO:0006508">
    <property type="term" value="P:proteolysis"/>
    <property type="evidence" value="ECO:0007669"/>
    <property type="project" value="TreeGrafter"/>
</dbReference>
<dbReference type="GO" id="GO:0016020">
    <property type="term" value="C:membrane"/>
    <property type="evidence" value="ECO:0007669"/>
    <property type="project" value="TreeGrafter"/>
</dbReference>
<reference evidence="3 4" key="1">
    <citation type="submission" date="2017-03" db="EMBL/GenBank/DDBJ databases">
        <title>Genome of the blue death feigning beetle - Asbolus verrucosus.</title>
        <authorList>
            <person name="Rider S.D."/>
        </authorList>
    </citation>
    <scope>NUCLEOTIDE SEQUENCE [LARGE SCALE GENOMIC DNA]</scope>
    <source>
        <strain evidence="3">Butters</strain>
        <tissue evidence="3">Head and leg muscle</tissue>
    </source>
</reference>
<proteinExistence type="inferred from homology"/>
<dbReference type="OrthoDB" id="510539at2759"/>
<dbReference type="InterPro" id="IPR024571">
    <property type="entry name" value="ERAP1-like_C_dom"/>
</dbReference>
<evidence type="ECO:0000256" key="1">
    <source>
        <dbReference type="ARBA" id="ARBA00010136"/>
    </source>
</evidence>
<dbReference type="Gene3D" id="1.25.50.20">
    <property type="match status" value="1"/>
</dbReference>
<organism evidence="3 4">
    <name type="scientific">Asbolus verrucosus</name>
    <name type="common">Desert ironclad beetle</name>
    <dbReference type="NCBI Taxonomy" id="1661398"/>
    <lineage>
        <taxon>Eukaryota</taxon>
        <taxon>Metazoa</taxon>
        <taxon>Ecdysozoa</taxon>
        <taxon>Arthropoda</taxon>
        <taxon>Hexapoda</taxon>
        <taxon>Insecta</taxon>
        <taxon>Pterygota</taxon>
        <taxon>Neoptera</taxon>
        <taxon>Endopterygota</taxon>
        <taxon>Coleoptera</taxon>
        <taxon>Polyphaga</taxon>
        <taxon>Cucujiformia</taxon>
        <taxon>Tenebrionidae</taxon>
        <taxon>Pimeliinae</taxon>
        <taxon>Asbolus</taxon>
    </lineage>
</organism>
<dbReference type="EMBL" id="QDEB01125674">
    <property type="protein sequence ID" value="RZB39727.1"/>
    <property type="molecule type" value="Genomic_DNA"/>
</dbReference>
<dbReference type="GO" id="GO:0008270">
    <property type="term" value="F:zinc ion binding"/>
    <property type="evidence" value="ECO:0007669"/>
    <property type="project" value="TreeGrafter"/>
</dbReference>
<dbReference type="AlphaFoldDB" id="A0A482V922"/>
<dbReference type="STRING" id="1661398.A0A482V922"/>
<feature type="non-terminal residue" evidence="3">
    <location>
        <position position="165"/>
    </location>
</feature>
<evidence type="ECO:0000259" key="2">
    <source>
        <dbReference type="Pfam" id="PF11838"/>
    </source>
</evidence>
<comment type="caution">
    <text evidence="3">The sequence shown here is derived from an EMBL/GenBank/DDBJ whole genome shotgun (WGS) entry which is preliminary data.</text>
</comment>
<dbReference type="GO" id="GO:0070006">
    <property type="term" value="F:metalloaminopeptidase activity"/>
    <property type="evidence" value="ECO:0007669"/>
    <property type="project" value="TreeGrafter"/>
</dbReference>
<dbReference type="Pfam" id="PF11838">
    <property type="entry name" value="ERAP1_C"/>
    <property type="match status" value="1"/>
</dbReference>
<dbReference type="GO" id="GO:0005615">
    <property type="term" value="C:extracellular space"/>
    <property type="evidence" value="ECO:0007669"/>
    <property type="project" value="TreeGrafter"/>
</dbReference>
<feature type="domain" description="ERAP1-like C-terminal" evidence="2">
    <location>
        <begin position="6"/>
        <end position="162"/>
    </location>
</feature>
<sequence>MNKLYNSVPITKTDMKNQIDILKQAKAVAWACRLNNTECVNNSKRIFSAYKNGTSVNKNLKVAIYCTALRHSDNVEEDWNFMWNKFQETKIATEQVTILWSLGCTTNEELLIKYEDEYLHHAINESSQIRRQDSTLVFSSVISGHSDGFKIALRFLTANYQLMLS</sequence>
<comment type="similarity">
    <text evidence="1">Belongs to the peptidase M1 family.</text>
</comment>
<dbReference type="PANTHER" id="PTHR11533">
    <property type="entry name" value="PROTEASE M1 ZINC METALLOPROTEASE"/>
    <property type="match status" value="1"/>
</dbReference>
<keyword evidence="4" id="KW-1185">Reference proteome</keyword>
<dbReference type="GO" id="GO:0005737">
    <property type="term" value="C:cytoplasm"/>
    <property type="evidence" value="ECO:0007669"/>
    <property type="project" value="TreeGrafter"/>
</dbReference>
<name>A0A482V922_ASBVE</name>
<evidence type="ECO:0000313" key="4">
    <source>
        <dbReference type="Proteomes" id="UP000292052"/>
    </source>
</evidence>
<dbReference type="GO" id="GO:0043171">
    <property type="term" value="P:peptide catabolic process"/>
    <property type="evidence" value="ECO:0007669"/>
    <property type="project" value="TreeGrafter"/>
</dbReference>
<dbReference type="Proteomes" id="UP000292052">
    <property type="component" value="Unassembled WGS sequence"/>
</dbReference>
<protein>
    <submittedName>
        <fullName evidence="3">ERAP1 C domain containing protein</fullName>
    </submittedName>
</protein>
<dbReference type="PANTHER" id="PTHR11533:SF301">
    <property type="entry name" value="AMINOPEPTIDASE"/>
    <property type="match status" value="1"/>
</dbReference>
<dbReference type="InterPro" id="IPR050344">
    <property type="entry name" value="Peptidase_M1_aminopeptidases"/>
</dbReference>
<dbReference type="GO" id="GO:0042277">
    <property type="term" value="F:peptide binding"/>
    <property type="evidence" value="ECO:0007669"/>
    <property type="project" value="TreeGrafter"/>
</dbReference>
<gene>
    <name evidence="3" type="ORF">BDFB_009961</name>
</gene>